<keyword evidence="4 6" id="KW-1133">Transmembrane helix</keyword>
<dbReference type="Pfam" id="PF09851">
    <property type="entry name" value="SHOCT"/>
    <property type="match status" value="1"/>
</dbReference>
<evidence type="ECO:0000256" key="6">
    <source>
        <dbReference type="SAM" id="Phobius"/>
    </source>
</evidence>
<evidence type="ECO:0000256" key="1">
    <source>
        <dbReference type="ARBA" id="ARBA00004651"/>
    </source>
</evidence>
<evidence type="ECO:0000259" key="7">
    <source>
        <dbReference type="Pfam" id="PF09851"/>
    </source>
</evidence>
<evidence type="ECO:0000256" key="4">
    <source>
        <dbReference type="ARBA" id="ARBA00022989"/>
    </source>
</evidence>
<accession>A0A4Q7MIR0</accession>
<dbReference type="InterPro" id="IPR027379">
    <property type="entry name" value="CLS_N"/>
</dbReference>
<evidence type="ECO:0000256" key="5">
    <source>
        <dbReference type="ARBA" id="ARBA00023136"/>
    </source>
</evidence>
<gene>
    <name evidence="9" type="ORF">EV187_2349</name>
</gene>
<name>A0A4Q7MIR0_9MICO</name>
<keyword evidence="5 6" id="KW-0472">Membrane</keyword>
<dbReference type="InterPro" id="IPR018649">
    <property type="entry name" value="SHOCT"/>
</dbReference>
<dbReference type="GO" id="GO:0005886">
    <property type="term" value="C:plasma membrane"/>
    <property type="evidence" value="ECO:0007669"/>
    <property type="project" value="UniProtKB-SubCell"/>
</dbReference>
<evidence type="ECO:0000256" key="2">
    <source>
        <dbReference type="ARBA" id="ARBA00022475"/>
    </source>
</evidence>
<feature type="transmembrane region" description="Helical" evidence="6">
    <location>
        <begin position="12"/>
        <end position="32"/>
    </location>
</feature>
<proteinExistence type="predicted"/>
<feature type="domain" description="SHOCT" evidence="7">
    <location>
        <begin position="100"/>
        <end position="127"/>
    </location>
</feature>
<feature type="transmembrane region" description="Helical" evidence="6">
    <location>
        <begin position="44"/>
        <end position="66"/>
    </location>
</feature>
<dbReference type="EMBL" id="SGWY01000002">
    <property type="protein sequence ID" value="RZS66612.1"/>
    <property type="molecule type" value="Genomic_DNA"/>
</dbReference>
<comment type="caution">
    <text evidence="9">The sequence shown here is derived from an EMBL/GenBank/DDBJ whole genome shotgun (WGS) entry which is preliminary data.</text>
</comment>
<protein>
    <submittedName>
        <fullName evidence="9">Phospholipase D-like protein</fullName>
    </submittedName>
</protein>
<evidence type="ECO:0000256" key="3">
    <source>
        <dbReference type="ARBA" id="ARBA00022692"/>
    </source>
</evidence>
<evidence type="ECO:0000313" key="10">
    <source>
        <dbReference type="Proteomes" id="UP000293289"/>
    </source>
</evidence>
<organism evidence="9 10">
    <name type="scientific">Agromyces ramosus</name>
    <dbReference type="NCBI Taxonomy" id="33879"/>
    <lineage>
        <taxon>Bacteria</taxon>
        <taxon>Bacillati</taxon>
        <taxon>Actinomycetota</taxon>
        <taxon>Actinomycetes</taxon>
        <taxon>Micrococcales</taxon>
        <taxon>Microbacteriaceae</taxon>
        <taxon>Agromyces</taxon>
    </lineage>
</organism>
<keyword evidence="2" id="KW-1003">Cell membrane</keyword>
<feature type="domain" description="Cardiolipin synthase N-terminal" evidence="8">
    <location>
        <begin position="26"/>
        <end position="67"/>
    </location>
</feature>
<dbReference type="Pfam" id="PF13396">
    <property type="entry name" value="PLDc_N"/>
    <property type="match status" value="1"/>
</dbReference>
<evidence type="ECO:0000313" key="9">
    <source>
        <dbReference type="EMBL" id="RZS66612.1"/>
    </source>
</evidence>
<reference evidence="9 10" key="1">
    <citation type="submission" date="2019-02" db="EMBL/GenBank/DDBJ databases">
        <title>Genomic Encyclopedia of Type Strains, Phase IV (KMG-IV): sequencing the most valuable type-strain genomes for metagenomic binning, comparative biology and taxonomic classification.</title>
        <authorList>
            <person name="Goeker M."/>
        </authorList>
    </citation>
    <scope>NUCLEOTIDE SEQUENCE [LARGE SCALE GENOMIC DNA]</scope>
    <source>
        <strain evidence="9 10">DSM 43045</strain>
    </source>
</reference>
<sequence length="131" mass="15081">MNFIGNVWDIFWFFFWIFAYVAYLFVLVYVLIDIFRDHTLNGWLKAVWVIFLVFVPWLTAIVYLIARGKGMAERSAGRRPDIVEYSDDEVRAVSFASPSEEIAKAQALRDQGVISDGEFEALKAKALGSRF</sequence>
<dbReference type="RefSeq" id="WP_130353180.1">
    <property type="nucleotide sequence ID" value="NZ_SGWY01000002.1"/>
</dbReference>
<evidence type="ECO:0000259" key="8">
    <source>
        <dbReference type="Pfam" id="PF13396"/>
    </source>
</evidence>
<keyword evidence="3 6" id="KW-0812">Transmembrane</keyword>
<dbReference type="OrthoDB" id="7596142at2"/>
<comment type="subcellular location">
    <subcellularLocation>
        <location evidence="1">Cell membrane</location>
        <topology evidence="1">Multi-pass membrane protein</topology>
    </subcellularLocation>
</comment>
<dbReference type="AlphaFoldDB" id="A0A4Q7MIR0"/>
<keyword evidence="10" id="KW-1185">Reference proteome</keyword>
<dbReference type="Proteomes" id="UP000293289">
    <property type="component" value="Unassembled WGS sequence"/>
</dbReference>